<proteinExistence type="predicted"/>
<accession>A0A5B7IM59</accession>
<feature type="region of interest" description="Disordered" evidence="1">
    <location>
        <begin position="1"/>
        <end position="39"/>
    </location>
</feature>
<comment type="caution">
    <text evidence="2">The sequence shown here is derived from an EMBL/GenBank/DDBJ whole genome shotgun (WGS) entry which is preliminary data.</text>
</comment>
<organism evidence="2 3">
    <name type="scientific">Portunus trituberculatus</name>
    <name type="common">Swimming crab</name>
    <name type="synonym">Neptunus trituberculatus</name>
    <dbReference type="NCBI Taxonomy" id="210409"/>
    <lineage>
        <taxon>Eukaryota</taxon>
        <taxon>Metazoa</taxon>
        <taxon>Ecdysozoa</taxon>
        <taxon>Arthropoda</taxon>
        <taxon>Crustacea</taxon>
        <taxon>Multicrustacea</taxon>
        <taxon>Malacostraca</taxon>
        <taxon>Eumalacostraca</taxon>
        <taxon>Eucarida</taxon>
        <taxon>Decapoda</taxon>
        <taxon>Pleocyemata</taxon>
        <taxon>Brachyura</taxon>
        <taxon>Eubrachyura</taxon>
        <taxon>Portunoidea</taxon>
        <taxon>Portunidae</taxon>
        <taxon>Portuninae</taxon>
        <taxon>Portunus</taxon>
    </lineage>
</organism>
<name>A0A5B7IM59_PORTR</name>
<sequence>MRTACCSLGNPMDGQLETPSCCSARRRTAPKPSPSTARS</sequence>
<evidence type="ECO:0000313" key="3">
    <source>
        <dbReference type="Proteomes" id="UP000324222"/>
    </source>
</evidence>
<dbReference type="EMBL" id="VSRR010062793">
    <property type="protein sequence ID" value="MPC83543.1"/>
    <property type="molecule type" value="Genomic_DNA"/>
</dbReference>
<dbReference type="AlphaFoldDB" id="A0A5B7IM59"/>
<keyword evidence="3" id="KW-1185">Reference proteome</keyword>
<gene>
    <name evidence="2" type="ORF">E2C01_078255</name>
</gene>
<reference evidence="2 3" key="1">
    <citation type="submission" date="2019-05" db="EMBL/GenBank/DDBJ databases">
        <title>Another draft genome of Portunus trituberculatus and its Hox gene families provides insights of decapod evolution.</title>
        <authorList>
            <person name="Jeong J.-H."/>
            <person name="Song I."/>
            <person name="Kim S."/>
            <person name="Choi T."/>
            <person name="Kim D."/>
            <person name="Ryu S."/>
            <person name="Kim W."/>
        </authorList>
    </citation>
    <scope>NUCLEOTIDE SEQUENCE [LARGE SCALE GENOMIC DNA]</scope>
    <source>
        <tissue evidence="2">Muscle</tissue>
    </source>
</reference>
<dbReference type="Proteomes" id="UP000324222">
    <property type="component" value="Unassembled WGS sequence"/>
</dbReference>
<evidence type="ECO:0000256" key="1">
    <source>
        <dbReference type="SAM" id="MobiDB-lite"/>
    </source>
</evidence>
<protein>
    <submittedName>
        <fullName evidence="2">Uncharacterized protein</fullName>
    </submittedName>
</protein>
<evidence type="ECO:0000313" key="2">
    <source>
        <dbReference type="EMBL" id="MPC83543.1"/>
    </source>
</evidence>